<reference evidence="2" key="1">
    <citation type="journal article" date="2019" name="Sci. Rep.">
        <title>Draft genome of Tanacetum cinerariifolium, the natural source of mosquito coil.</title>
        <authorList>
            <person name="Yamashiro T."/>
            <person name="Shiraishi A."/>
            <person name="Satake H."/>
            <person name="Nakayama K."/>
        </authorList>
    </citation>
    <scope>NUCLEOTIDE SEQUENCE</scope>
</reference>
<proteinExistence type="predicted"/>
<protein>
    <submittedName>
        <fullName evidence="2">Uncharacterized protein</fullName>
    </submittedName>
</protein>
<dbReference type="EMBL" id="BKCJ011218119">
    <property type="protein sequence ID" value="GFD05406.1"/>
    <property type="molecule type" value="Genomic_DNA"/>
</dbReference>
<organism evidence="2">
    <name type="scientific">Tanacetum cinerariifolium</name>
    <name type="common">Dalmatian daisy</name>
    <name type="synonym">Chrysanthemum cinerariifolium</name>
    <dbReference type="NCBI Taxonomy" id="118510"/>
    <lineage>
        <taxon>Eukaryota</taxon>
        <taxon>Viridiplantae</taxon>
        <taxon>Streptophyta</taxon>
        <taxon>Embryophyta</taxon>
        <taxon>Tracheophyta</taxon>
        <taxon>Spermatophyta</taxon>
        <taxon>Magnoliopsida</taxon>
        <taxon>eudicotyledons</taxon>
        <taxon>Gunneridae</taxon>
        <taxon>Pentapetalae</taxon>
        <taxon>asterids</taxon>
        <taxon>campanulids</taxon>
        <taxon>Asterales</taxon>
        <taxon>Asteraceae</taxon>
        <taxon>Asteroideae</taxon>
        <taxon>Anthemideae</taxon>
        <taxon>Anthemidinae</taxon>
        <taxon>Tanacetum</taxon>
    </lineage>
</organism>
<comment type="caution">
    <text evidence="2">The sequence shown here is derived from an EMBL/GenBank/DDBJ whole genome shotgun (WGS) entry which is preliminary data.</text>
</comment>
<dbReference type="AlphaFoldDB" id="A0A699T8U1"/>
<gene>
    <name evidence="2" type="ORF">Tci_877375</name>
</gene>
<feature type="region of interest" description="Disordered" evidence="1">
    <location>
        <begin position="1"/>
        <end position="22"/>
    </location>
</feature>
<accession>A0A699T8U1</accession>
<feature type="non-terminal residue" evidence="2">
    <location>
        <position position="1"/>
    </location>
</feature>
<sequence>QTNNDAGIEKNANAVKAGQKKASNHDCILLLFMSPNTQCSDDKVAGEVPDNEDEGLRKGSGVDD</sequence>
<evidence type="ECO:0000256" key="1">
    <source>
        <dbReference type="SAM" id="MobiDB-lite"/>
    </source>
</evidence>
<name>A0A699T8U1_TANCI</name>
<evidence type="ECO:0000313" key="2">
    <source>
        <dbReference type="EMBL" id="GFD05406.1"/>
    </source>
</evidence>
<feature type="region of interest" description="Disordered" evidence="1">
    <location>
        <begin position="39"/>
        <end position="64"/>
    </location>
</feature>
<feature type="compositionally biased region" description="Basic and acidic residues" evidence="1">
    <location>
        <begin position="54"/>
        <end position="64"/>
    </location>
</feature>